<name>A0A6V7NRN5_ANACO</name>
<dbReference type="PANTHER" id="PTHR33070">
    <property type="entry name" value="OS06G0725500 PROTEIN"/>
    <property type="match status" value="1"/>
</dbReference>
<accession>A0A6V7NRN5</accession>
<dbReference type="AlphaFoldDB" id="A0A6V7NRN5"/>
<evidence type="ECO:0000313" key="1">
    <source>
        <dbReference type="EMBL" id="CAD1821271.1"/>
    </source>
</evidence>
<organism evidence="1">
    <name type="scientific">Ananas comosus var. bracteatus</name>
    <name type="common">red pineapple</name>
    <dbReference type="NCBI Taxonomy" id="296719"/>
    <lineage>
        <taxon>Eukaryota</taxon>
        <taxon>Viridiplantae</taxon>
        <taxon>Streptophyta</taxon>
        <taxon>Embryophyta</taxon>
        <taxon>Tracheophyta</taxon>
        <taxon>Spermatophyta</taxon>
        <taxon>Magnoliopsida</taxon>
        <taxon>Liliopsida</taxon>
        <taxon>Poales</taxon>
        <taxon>Bromeliaceae</taxon>
        <taxon>Bromelioideae</taxon>
        <taxon>Ananas</taxon>
    </lineage>
</organism>
<protein>
    <submittedName>
        <fullName evidence="1">Uncharacterized protein</fullName>
    </submittedName>
</protein>
<dbReference type="GO" id="GO:0048364">
    <property type="term" value="P:root development"/>
    <property type="evidence" value="ECO:0007669"/>
    <property type="project" value="InterPro"/>
</dbReference>
<dbReference type="EMBL" id="LR862141">
    <property type="protein sequence ID" value="CAD1821271.1"/>
    <property type="molecule type" value="Genomic_DNA"/>
</dbReference>
<sequence length="133" mass="15209">MQMAFHLRSISLPTRPHSLVLKVEEELQKLRDCVASPSLTAEMICSAFEGIRNLYGCIEELCCLLSIRNVLSHPQQKKLVEQELDRSVKLLDLCDKMRDNLDTMKTNVQDLRSALRRGAYAALESKLQSYIRS</sequence>
<dbReference type="GO" id="GO:0048367">
    <property type="term" value="P:shoot system development"/>
    <property type="evidence" value="ECO:0007669"/>
    <property type="project" value="InterPro"/>
</dbReference>
<proteinExistence type="predicted"/>
<dbReference type="PANTHER" id="PTHR33070:SF120">
    <property type="entry name" value="EXPRESSED PROTEIN"/>
    <property type="match status" value="1"/>
</dbReference>
<dbReference type="InterPro" id="IPR004320">
    <property type="entry name" value="BPS1_pln"/>
</dbReference>
<reference evidence="1" key="1">
    <citation type="submission" date="2020-07" db="EMBL/GenBank/DDBJ databases">
        <authorList>
            <person name="Lin J."/>
        </authorList>
    </citation>
    <scope>NUCLEOTIDE SEQUENCE</scope>
</reference>
<dbReference type="Pfam" id="PF03087">
    <property type="entry name" value="BPS1"/>
    <property type="match status" value="1"/>
</dbReference>
<gene>
    <name evidence="1" type="ORF">CB5_LOCUS4482</name>
</gene>